<evidence type="ECO:0000256" key="4">
    <source>
        <dbReference type="ARBA" id="ARBA00022448"/>
    </source>
</evidence>
<dbReference type="InterPro" id="IPR036095">
    <property type="entry name" value="PTS_EIIB-like_sf"/>
</dbReference>
<dbReference type="EMBL" id="JAVVDO010000003">
    <property type="protein sequence ID" value="MDT8330066.1"/>
    <property type="molecule type" value="Genomic_DNA"/>
</dbReference>
<gene>
    <name evidence="17" type="ORF">RGI145_14555</name>
    <name evidence="18" type="ORF">RQ831_03305</name>
</gene>
<dbReference type="STRING" id="257708.RGI145_14555"/>
<organism evidence="17 19">
    <name type="scientific">Roseomonas gilardii</name>
    <dbReference type="NCBI Taxonomy" id="257708"/>
    <lineage>
        <taxon>Bacteria</taxon>
        <taxon>Pseudomonadati</taxon>
        <taxon>Pseudomonadota</taxon>
        <taxon>Alphaproteobacteria</taxon>
        <taxon>Acetobacterales</taxon>
        <taxon>Roseomonadaceae</taxon>
        <taxon>Roseomonas</taxon>
    </lineage>
</organism>
<evidence type="ECO:0000313" key="18">
    <source>
        <dbReference type="EMBL" id="MDT8330066.1"/>
    </source>
</evidence>
<comment type="catalytic activity">
    <reaction evidence="1">
        <text>D-fructose(out) + N(pros)-phospho-L-histidyl-[protein] = D-fructose 1-phosphate(in) + L-histidyl-[protein]</text>
        <dbReference type="Rhea" id="RHEA:49252"/>
        <dbReference type="Rhea" id="RHEA-COMP:9745"/>
        <dbReference type="Rhea" id="RHEA-COMP:9746"/>
        <dbReference type="ChEBI" id="CHEBI:29979"/>
        <dbReference type="ChEBI" id="CHEBI:37721"/>
        <dbReference type="ChEBI" id="CHEBI:58674"/>
        <dbReference type="ChEBI" id="CHEBI:64837"/>
        <dbReference type="EC" id="2.7.1.202"/>
    </reaction>
</comment>
<dbReference type="Gene3D" id="3.40.50.2300">
    <property type="match status" value="2"/>
</dbReference>
<dbReference type="Pfam" id="PF02302">
    <property type="entry name" value="PTS_IIB"/>
    <property type="match status" value="1"/>
</dbReference>
<dbReference type="CDD" id="cd05569">
    <property type="entry name" value="PTS_IIB_fructose"/>
    <property type="match status" value="1"/>
</dbReference>
<reference evidence="18" key="3">
    <citation type="submission" date="2023-09" db="EMBL/GenBank/DDBJ databases">
        <authorList>
            <person name="Schober I."/>
            <person name="Bunk B."/>
        </authorList>
    </citation>
    <scope>NUCLEOTIDE SEQUENCE</scope>
    <source>
        <strain evidence="18">DSM 103800</strain>
    </source>
</reference>
<feature type="transmembrane region" description="Helical" evidence="14">
    <location>
        <begin position="456"/>
        <end position="477"/>
    </location>
</feature>
<evidence type="ECO:0000313" key="20">
    <source>
        <dbReference type="Proteomes" id="UP001258945"/>
    </source>
</evidence>
<dbReference type="PROSITE" id="PS51099">
    <property type="entry name" value="PTS_EIIB_TYPE_2"/>
    <property type="match status" value="1"/>
</dbReference>
<evidence type="ECO:0000256" key="1">
    <source>
        <dbReference type="ARBA" id="ARBA00001401"/>
    </source>
</evidence>
<dbReference type="InterPro" id="IPR003501">
    <property type="entry name" value="PTS_EIIB_2/3"/>
</dbReference>
<dbReference type="InterPro" id="IPR003353">
    <property type="entry name" value="PTS_IIB_fruc"/>
</dbReference>
<dbReference type="InterPro" id="IPR006327">
    <property type="entry name" value="PTS_IIC_fruc"/>
</dbReference>
<dbReference type="PROSITE" id="PS51104">
    <property type="entry name" value="PTS_EIIC_TYPE_2"/>
    <property type="match status" value="1"/>
</dbReference>
<evidence type="ECO:0000256" key="2">
    <source>
        <dbReference type="ARBA" id="ARBA00004429"/>
    </source>
</evidence>
<dbReference type="eggNOG" id="COG1445">
    <property type="taxonomic scope" value="Bacteria"/>
</dbReference>
<keyword evidence="20" id="KW-1185">Reference proteome</keyword>
<dbReference type="PANTHER" id="PTHR30505">
    <property type="entry name" value="FRUCTOSE-LIKE PERMEASE"/>
    <property type="match status" value="1"/>
</dbReference>
<evidence type="ECO:0000259" key="15">
    <source>
        <dbReference type="PROSITE" id="PS51099"/>
    </source>
</evidence>
<comment type="subcellular location">
    <subcellularLocation>
        <location evidence="2">Cell inner membrane</location>
        <topology evidence="2">Multi-pass membrane protein</topology>
    </subcellularLocation>
</comment>
<evidence type="ECO:0000256" key="14">
    <source>
        <dbReference type="SAM" id="Phobius"/>
    </source>
</evidence>
<dbReference type="RefSeq" id="WP_075798923.1">
    <property type="nucleotide sequence ID" value="NZ_CP015583.1"/>
</dbReference>
<feature type="domain" description="PTS EIIB type-2" evidence="15">
    <location>
        <begin position="129"/>
        <end position="224"/>
    </location>
</feature>
<feature type="transmembrane region" description="Helical" evidence="14">
    <location>
        <begin position="515"/>
        <end position="537"/>
    </location>
</feature>
<dbReference type="GO" id="GO:0009401">
    <property type="term" value="P:phosphoenolpyruvate-dependent sugar phosphotransferase system"/>
    <property type="evidence" value="ECO:0007669"/>
    <property type="project" value="UniProtKB-KW"/>
</dbReference>
<keyword evidence="6" id="KW-0597">Phosphoprotein</keyword>
<dbReference type="InterPro" id="IPR013014">
    <property type="entry name" value="PTS_EIIC_2"/>
</dbReference>
<keyword evidence="12 14" id="KW-1133">Transmembrane helix</keyword>
<dbReference type="Pfam" id="PF25554">
    <property type="entry name" value="PTS_EIIB_BC_N"/>
    <property type="match status" value="1"/>
</dbReference>
<dbReference type="PANTHER" id="PTHR30505:SF0">
    <property type="entry name" value="FRUCTOSE-LIKE PTS SYSTEM EIIBC COMPONENT-RELATED"/>
    <property type="match status" value="1"/>
</dbReference>
<keyword evidence="8" id="KW-0808">Transferase</keyword>
<dbReference type="InterPro" id="IPR050864">
    <property type="entry name" value="Bacterial_PTS_Sugar_Transport"/>
</dbReference>
<dbReference type="GO" id="GO:0005886">
    <property type="term" value="C:plasma membrane"/>
    <property type="evidence" value="ECO:0007669"/>
    <property type="project" value="UniProtKB-SubCell"/>
</dbReference>
<accession>A0A1L7AH78</accession>
<evidence type="ECO:0000256" key="5">
    <source>
        <dbReference type="ARBA" id="ARBA00022475"/>
    </source>
</evidence>
<evidence type="ECO:0000256" key="10">
    <source>
        <dbReference type="ARBA" id="ARBA00022692"/>
    </source>
</evidence>
<dbReference type="GO" id="GO:0022877">
    <property type="term" value="F:protein-N(PI)-phosphohistidine-fructose phosphotransferase system transporter activity"/>
    <property type="evidence" value="ECO:0007669"/>
    <property type="project" value="InterPro"/>
</dbReference>
<dbReference type="EMBL" id="CP015583">
    <property type="protein sequence ID" value="APT58146.1"/>
    <property type="molecule type" value="Genomic_DNA"/>
</dbReference>
<feature type="transmembrane region" description="Helical" evidence="14">
    <location>
        <begin position="294"/>
        <end position="317"/>
    </location>
</feature>
<feature type="transmembrane region" description="Helical" evidence="14">
    <location>
        <begin position="489"/>
        <end position="509"/>
    </location>
</feature>
<keyword evidence="11" id="KW-0418">Kinase</keyword>
<sequence length="588" mass="58835">MTRLTAVIRHAASPPHAAMAAEALREAAERSHVELSLDTGEGSPVRDGHGEADAVLLVGDATAEAARFAGRPLIATTVVEAIRHPETALRSAAALANLPRPPVVAPVATAPAGAIAGAAVAAASGPKKLVGITACPTGIAHTFMAAAALEKAAKALGHEIKVETQGSVGAKNQLTPEEIAAADAVVIAADTGVDTGRFDGKRIVITGTNEALRGGQDLIRRALVAEPQGGAAASGAAPTPAKPAGKGTGRGAYKHLMTGVSYMIPLVTAGGLCIAISFAFGIEAFKEPGSLAEAFFNIGAKSALALMVPVLAAFIAFSIADRPGLAPGFVGGMLANLVGAGFLGGIAAGFLAGYVAKWLRDSLPFPDSLEGLKPVLVIPLIASIVVGMLMIYVIGTPIAALLAWLTETLRSMGTTNAVLLGLILGAMMAVDMGGPVNKAAYAFGVGLLGSDTFGPMAAIMAAGMTPPLGIALATFIARNRFGQEERDAGKAAFVLGLAFISEGAIPFAAKDPLRVIPALIAGSAVTGALSMLFGCTLRAPHGGIFVVGIPGAVGNPLGYLVAIVVGTVITGLAVAVLKRNSPAEAVAA</sequence>
<keyword evidence="4" id="KW-0813">Transport</keyword>
<dbReference type="AlphaFoldDB" id="A0A1L7AH78"/>
<feature type="transmembrane region" description="Helical" evidence="14">
    <location>
        <begin position="417"/>
        <end position="436"/>
    </location>
</feature>
<dbReference type="SUPFAM" id="SSF52794">
    <property type="entry name" value="PTS system IIB component-like"/>
    <property type="match status" value="2"/>
</dbReference>
<reference evidence="17 19" key="1">
    <citation type="submission" date="2016-05" db="EMBL/GenBank/DDBJ databases">
        <title>Complete Genome and Methylome Analysis of Psychrotrophic Bacterial Isolates from Antarctic Lake Untersee.</title>
        <authorList>
            <person name="Fomenkov A."/>
            <person name="Akimov V.N."/>
            <person name="Vasilyeva L.V."/>
            <person name="Andersen D."/>
            <person name="Vincze T."/>
            <person name="Roberts R.J."/>
        </authorList>
    </citation>
    <scope>NUCLEOTIDE SEQUENCE [LARGE SCALE GENOMIC DNA]</scope>
    <source>
        <strain evidence="17 19">U14-5</strain>
    </source>
</reference>
<feature type="transmembrane region" description="Helical" evidence="14">
    <location>
        <begin position="260"/>
        <end position="282"/>
    </location>
</feature>
<dbReference type="GO" id="GO:0005351">
    <property type="term" value="F:carbohydrate:proton symporter activity"/>
    <property type="evidence" value="ECO:0007669"/>
    <property type="project" value="InterPro"/>
</dbReference>
<dbReference type="FunFam" id="3.40.50.2300:FF:000014">
    <property type="entry name" value="PTS system fructose-like transporter subunit IIB"/>
    <property type="match status" value="1"/>
</dbReference>
<keyword evidence="9" id="KW-0598">Phosphotransferase system</keyword>
<keyword evidence="7" id="KW-0762">Sugar transport</keyword>
<evidence type="ECO:0000256" key="13">
    <source>
        <dbReference type="ARBA" id="ARBA00023136"/>
    </source>
</evidence>
<evidence type="ECO:0000259" key="16">
    <source>
        <dbReference type="PROSITE" id="PS51104"/>
    </source>
</evidence>
<feature type="transmembrane region" description="Helical" evidence="14">
    <location>
        <begin position="557"/>
        <end position="577"/>
    </location>
</feature>
<evidence type="ECO:0000256" key="7">
    <source>
        <dbReference type="ARBA" id="ARBA00022597"/>
    </source>
</evidence>
<evidence type="ECO:0000256" key="11">
    <source>
        <dbReference type="ARBA" id="ARBA00022777"/>
    </source>
</evidence>
<evidence type="ECO:0000256" key="3">
    <source>
        <dbReference type="ARBA" id="ARBA00012799"/>
    </source>
</evidence>
<feature type="domain" description="PTS EIIC type-2" evidence="16">
    <location>
        <begin position="252"/>
        <end position="587"/>
    </location>
</feature>
<keyword evidence="10 14" id="KW-0812">Transmembrane</keyword>
<protein>
    <recommendedName>
        <fullName evidence="3">protein-N(pi)-phosphohistidine--D-fructose phosphotransferase</fullName>
        <ecNumber evidence="3">2.7.1.202</ecNumber>
    </recommendedName>
</protein>
<evidence type="ECO:0000256" key="6">
    <source>
        <dbReference type="ARBA" id="ARBA00022553"/>
    </source>
</evidence>
<evidence type="ECO:0000256" key="12">
    <source>
        <dbReference type="ARBA" id="ARBA00022989"/>
    </source>
</evidence>
<evidence type="ECO:0000313" key="19">
    <source>
        <dbReference type="Proteomes" id="UP000185494"/>
    </source>
</evidence>
<proteinExistence type="predicted"/>
<dbReference type="Proteomes" id="UP001258945">
    <property type="component" value="Unassembled WGS sequence"/>
</dbReference>
<evidence type="ECO:0000313" key="17">
    <source>
        <dbReference type="EMBL" id="APT58146.1"/>
    </source>
</evidence>
<name>A0A1L7AH78_9PROT</name>
<dbReference type="GO" id="GO:0016301">
    <property type="term" value="F:kinase activity"/>
    <property type="evidence" value="ECO:0007669"/>
    <property type="project" value="UniProtKB-KW"/>
</dbReference>
<dbReference type="Proteomes" id="UP000185494">
    <property type="component" value="Chromosome 1"/>
</dbReference>
<feature type="transmembrane region" description="Helical" evidence="14">
    <location>
        <begin position="329"/>
        <end position="356"/>
    </location>
</feature>
<keyword evidence="13 14" id="KW-0472">Membrane</keyword>
<evidence type="ECO:0000256" key="8">
    <source>
        <dbReference type="ARBA" id="ARBA00022679"/>
    </source>
</evidence>
<dbReference type="KEGG" id="rgi:RGI145_14555"/>
<feature type="transmembrane region" description="Helical" evidence="14">
    <location>
        <begin position="376"/>
        <end position="405"/>
    </location>
</feature>
<dbReference type="InterPro" id="IPR013011">
    <property type="entry name" value="PTS_EIIB_2"/>
</dbReference>
<dbReference type="EC" id="2.7.1.202" evidence="3"/>
<keyword evidence="5" id="KW-1003">Cell membrane</keyword>
<evidence type="ECO:0000256" key="9">
    <source>
        <dbReference type="ARBA" id="ARBA00022683"/>
    </source>
</evidence>
<dbReference type="NCBIfam" id="TIGR01427">
    <property type="entry name" value="PTS_IIC_fructo"/>
    <property type="match status" value="1"/>
</dbReference>
<dbReference type="NCBIfam" id="TIGR00829">
    <property type="entry name" value="FRU"/>
    <property type="match status" value="1"/>
</dbReference>
<reference evidence="18 20" key="2">
    <citation type="journal article" date="2019" name="Microb. Pathog.">
        <title>Comparison of VITEK 2, MALDI-TOF MS, 16S rRNA gene sequencing, and whole-genome sequencing for identification of Roseomonas mucosa.</title>
        <authorList>
            <person name="Rudolph W.W."/>
            <person name="Gunzer F."/>
            <person name="Trauth M."/>
            <person name="Bunk B."/>
            <person name="Bigge R."/>
            <person name="Schrottner P."/>
        </authorList>
    </citation>
    <scope>NUCLEOTIDE SEQUENCE [LARGE SCALE GENOMIC DNA]</scope>
    <source>
        <strain evidence="18 20">DSM 103800</strain>
    </source>
</reference>
<dbReference type="GO" id="GO:0090563">
    <property type="term" value="F:protein-phosphocysteine-sugar phosphotransferase activity"/>
    <property type="evidence" value="ECO:0007669"/>
    <property type="project" value="TreeGrafter"/>
</dbReference>
<dbReference type="eggNOG" id="COG1299">
    <property type="taxonomic scope" value="Bacteria"/>
</dbReference>